<evidence type="ECO:0000313" key="4">
    <source>
        <dbReference type="RefSeq" id="XP_027199045.1"/>
    </source>
</evidence>
<proteinExistence type="predicted"/>
<dbReference type="Proteomes" id="UP000515146">
    <property type="component" value="Unplaced"/>
</dbReference>
<dbReference type="AlphaFoldDB" id="A0A6P6Y1A8"/>
<dbReference type="RefSeq" id="XP_027199044.1">
    <property type="nucleotide sequence ID" value="XM_027343243.1"/>
</dbReference>
<dbReference type="GeneID" id="113793248"/>
<reference evidence="3 4" key="1">
    <citation type="submission" date="2025-08" db="UniProtKB">
        <authorList>
            <consortium name="RefSeq"/>
        </authorList>
    </citation>
    <scope>IDENTIFICATION</scope>
    <source>
        <strain evidence="3 4">Airmid</strain>
    </source>
</reference>
<dbReference type="Pfam" id="PF10151">
    <property type="entry name" value="TMEM214"/>
    <property type="match status" value="1"/>
</dbReference>
<protein>
    <submittedName>
        <fullName evidence="3 4">Uncharacterized protein LOC113793248</fullName>
    </submittedName>
</protein>
<keyword evidence="1" id="KW-0812">Transmembrane</keyword>
<sequence>MASSFQSFFTIILLATTTFIVLDLNKNNSFNKSATGKYLNQIGVGSHVQRFINTIQQSGIYRQYILPSYNSLIRTLAPHIAVIRKETIKYSDRVSVWFKSTFPSMLQTIERKIIPAVSEHYSHFVTYTQQYFDLTYTKMQKISLITGEWINQNIFSKFPRDQLLKTFTEFVENTQKMAYNSYEYLTSQIQKFIAA</sequence>
<evidence type="ECO:0000313" key="3">
    <source>
        <dbReference type="RefSeq" id="XP_027199044.1"/>
    </source>
</evidence>
<feature type="transmembrane region" description="Helical" evidence="1">
    <location>
        <begin position="6"/>
        <end position="24"/>
    </location>
</feature>
<dbReference type="KEGG" id="dpte:113793248"/>
<dbReference type="OMA" id="VWISEWV"/>
<keyword evidence="2" id="KW-1185">Reference proteome</keyword>
<gene>
    <name evidence="3 4" type="primary">LOC113793248</name>
</gene>
<dbReference type="InterPro" id="IPR019308">
    <property type="entry name" value="TMEM214"/>
</dbReference>
<dbReference type="RefSeq" id="XP_027199045.1">
    <property type="nucleotide sequence ID" value="XM_027343244.1"/>
</dbReference>
<accession>A0A6P6Y1A8</accession>
<keyword evidence="1" id="KW-1133">Transmembrane helix</keyword>
<dbReference type="OrthoDB" id="10311375at2759"/>
<name>A0A6P6Y1A8_DERPT</name>
<evidence type="ECO:0000313" key="2">
    <source>
        <dbReference type="Proteomes" id="UP000515146"/>
    </source>
</evidence>
<organism evidence="2 4">
    <name type="scientific">Dermatophagoides pteronyssinus</name>
    <name type="common">European house dust mite</name>
    <dbReference type="NCBI Taxonomy" id="6956"/>
    <lineage>
        <taxon>Eukaryota</taxon>
        <taxon>Metazoa</taxon>
        <taxon>Ecdysozoa</taxon>
        <taxon>Arthropoda</taxon>
        <taxon>Chelicerata</taxon>
        <taxon>Arachnida</taxon>
        <taxon>Acari</taxon>
        <taxon>Acariformes</taxon>
        <taxon>Sarcoptiformes</taxon>
        <taxon>Astigmata</taxon>
        <taxon>Psoroptidia</taxon>
        <taxon>Analgoidea</taxon>
        <taxon>Pyroglyphidae</taxon>
        <taxon>Dermatophagoidinae</taxon>
        <taxon>Dermatophagoides</taxon>
    </lineage>
</organism>
<keyword evidence="1" id="KW-0472">Membrane</keyword>
<evidence type="ECO:0000256" key="1">
    <source>
        <dbReference type="SAM" id="Phobius"/>
    </source>
</evidence>